<accession>A0A0W0YWL4</accession>
<dbReference type="AlphaFoldDB" id="A0A0W0YWL4"/>
<dbReference type="RefSeq" id="WP_058484752.1">
    <property type="nucleotide sequence ID" value="NZ_CAAAII010000004.1"/>
</dbReference>
<proteinExistence type="predicted"/>
<gene>
    <name evidence="1" type="ORF">Lspi_2847</name>
</gene>
<evidence type="ECO:0000313" key="1">
    <source>
        <dbReference type="EMBL" id="KTD61227.1"/>
    </source>
</evidence>
<dbReference type="InterPro" id="IPR032675">
    <property type="entry name" value="LRR_dom_sf"/>
</dbReference>
<dbReference type="SUPFAM" id="SSF52047">
    <property type="entry name" value="RNI-like"/>
    <property type="match status" value="1"/>
</dbReference>
<dbReference type="PATRIC" id="fig|452.5.peg.3149"/>
<evidence type="ECO:0000313" key="2">
    <source>
        <dbReference type="Proteomes" id="UP000054877"/>
    </source>
</evidence>
<organism evidence="1 2">
    <name type="scientific">Legionella spiritensis</name>
    <dbReference type="NCBI Taxonomy" id="452"/>
    <lineage>
        <taxon>Bacteria</taxon>
        <taxon>Pseudomonadati</taxon>
        <taxon>Pseudomonadota</taxon>
        <taxon>Gammaproteobacteria</taxon>
        <taxon>Legionellales</taxon>
        <taxon>Legionellaceae</taxon>
        <taxon>Legionella</taxon>
    </lineage>
</organism>
<reference evidence="1 2" key="1">
    <citation type="submission" date="2015-11" db="EMBL/GenBank/DDBJ databases">
        <title>Genomic analysis of 38 Legionella species identifies large and diverse effector repertoires.</title>
        <authorList>
            <person name="Burstein D."/>
            <person name="Amaro F."/>
            <person name="Zusman T."/>
            <person name="Lifshitz Z."/>
            <person name="Cohen O."/>
            <person name="Gilbert J.A."/>
            <person name="Pupko T."/>
            <person name="Shuman H.A."/>
            <person name="Segal G."/>
        </authorList>
    </citation>
    <scope>NUCLEOTIDE SEQUENCE [LARGE SCALE GENOMIC DNA]</scope>
    <source>
        <strain evidence="1 2">Mt.St.Helens-9</strain>
    </source>
</reference>
<comment type="caution">
    <text evidence="1">The sequence shown here is derived from an EMBL/GenBank/DDBJ whole genome shotgun (WGS) entry which is preliminary data.</text>
</comment>
<name>A0A0W0YWL4_LEGSP</name>
<sequence length="376" mass="42219">MQNDNDELCTEEITSYLSQQPEDYINTLLSHFLAFDNKSENELTDLLKQTSCSYIEIFTAILQRCSDNSFSRHLPLEEKTLGQFAHTLLKKLSGGKLVLADIDLTTISREQWHLLGCIAYCKDINLLDLSNCRLHALTDIHFNYFCELLLVLQSKELSLGSNCFSKLSSQQLQSFLTALGTNSPERLNLADNFLGKLSHEQLQVVCEFLPRTQIKYLNLAMNNLHQLSAENIHSLFMAIAKSDIRELHLTGNPLEKLDEAQWQALLAALKTSKITKLTYPLKKLDQTRITELEASLTINLQRSFVESWGAGLRGLVLHSLANKGKTPGELLSEVEPQSSPEGEYDSNHSLFALFSQIDNYHNLGIHPPGNQGGASI</sequence>
<keyword evidence="2" id="KW-1185">Reference proteome</keyword>
<dbReference type="EMBL" id="LNYX01000034">
    <property type="protein sequence ID" value="KTD61227.1"/>
    <property type="molecule type" value="Genomic_DNA"/>
</dbReference>
<protein>
    <submittedName>
        <fullName evidence="1">Leucine-rich repeat protein substrate of the Dot/Icm secretion system</fullName>
    </submittedName>
</protein>
<dbReference type="Proteomes" id="UP000054877">
    <property type="component" value="Unassembled WGS sequence"/>
</dbReference>
<dbReference type="Gene3D" id="3.80.10.10">
    <property type="entry name" value="Ribonuclease Inhibitor"/>
    <property type="match status" value="1"/>
</dbReference>